<organism evidence="1 2">
    <name type="scientific">Nonomuraea africana</name>
    <dbReference type="NCBI Taxonomy" id="46171"/>
    <lineage>
        <taxon>Bacteria</taxon>
        <taxon>Bacillati</taxon>
        <taxon>Actinomycetota</taxon>
        <taxon>Actinomycetes</taxon>
        <taxon>Streptosporangiales</taxon>
        <taxon>Streptosporangiaceae</taxon>
        <taxon>Nonomuraea</taxon>
    </lineage>
</organism>
<accession>A0ABR9K8F4</accession>
<name>A0ABR9K8F4_9ACTN</name>
<reference evidence="1 2" key="1">
    <citation type="submission" date="2020-10" db="EMBL/GenBank/DDBJ databases">
        <title>Sequencing the genomes of 1000 actinobacteria strains.</title>
        <authorList>
            <person name="Klenk H.-P."/>
        </authorList>
    </citation>
    <scope>NUCLEOTIDE SEQUENCE [LARGE SCALE GENOMIC DNA]</scope>
    <source>
        <strain evidence="1 2">DSM 43748</strain>
    </source>
</reference>
<evidence type="ECO:0000313" key="2">
    <source>
        <dbReference type="Proteomes" id="UP000661607"/>
    </source>
</evidence>
<gene>
    <name evidence="1" type="ORF">H4W81_001070</name>
</gene>
<dbReference type="RefSeq" id="WP_192773729.1">
    <property type="nucleotide sequence ID" value="NZ_BAAASY010000052.1"/>
</dbReference>
<dbReference type="EMBL" id="JADBEF010000001">
    <property type="protein sequence ID" value="MBE1558291.1"/>
    <property type="molecule type" value="Genomic_DNA"/>
</dbReference>
<comment type="caution">
    <text evidence="1">The sequence shown here is derived from an EMBL/GenBank/DDBJ whole genome shotgun (WGS) entry which is preliminary data.</text>
</comment>
<evidence type="ECO:0000313" key="1">
    <source>
        <dbReference type="EMBL" id="MBE1558291.1"/>
    </source>
</evidence>
<protein>
    <submittedName>
        <fullName evidence="1">Uncharacterized protein</fullName>
    </submittedName>
</protein>
<keyword evidence="2" id="KW-1185">Reference proteome</keyword>
<sequence>MLAALLTACGGVSTDRDAAGIISELAAQGLPADLTVTYTGENDPNKLLGGPNGYVSKAAFTDERAAAGGAGGKPGDINLGGGVEVFPDADAAETRVEYIQSLAKSSPMLGEYTYQAGNVALRISKDLPPSDAQAYETALSKIVQ</sequence>
<dbReference type="Proteomes" id="UP000661607">
    <property type="component" value="Unassembled WGS sequence"/>
</dbReference>
<proteinExistence type="predicted"/>